<sequence>MIGFMNLCPHCGAGSSFVPEEMECDKALVLWCQHCGNFINQTLTLETIRRWWLRFDEGEESIRPPISKESYDELHRIEERLNETDGSILERIELHLKDFTDYHYTERMNDDESQIKG</sequence>
<dbReference type="Proteomes" id="UP000460318">
    <property type="component" value="Unassembled WGS sequence"/>
</dbReference>
<gene>
    <name evidence="1" type="ORF">GRF59_05440</name>
</gene>
<accession>A0A7X3IJA9</accession>
<organism evidence="1 2">
    <name type="scientific">Paenibacillus dendrobii</name>
    <dbReference type="NCBI Taxonomy" id="2691084"/>
    <lineage>
        <taxon>Bacteria</taxon>
        <taxon>Bacillati</taxon>
        <taxon>Bacillota</taxon>
        <taxon>Bacilli</taxon>
        <taxon>Bacillales</taxon>
        <taxon>Paenibacillaceae</taxon>
        <taxon>Paenibacillus</taxon>
    </lineage>
</organism>
<name>A0A7X3IJA9_9BACL</name>
<protein>
    <submittedName>
        <fullName evidence="1">Uncharacterized protein</fullName>
    </submittedName>
</protein>
<reference evidence="1 2" key="1">
    <citation type="submission" date="2019-12" db="EMBL/GenBank/DDBJ databases">
        <title>Paenibacillus sp. nov., an endophytic bacterium isolated from the stem of Dendrobium.</title>
        <authorList>
            <person name="Zhao R."/>
        </authorList>
    </citation>
    <scope>NUCLEOTIDE SEQUENCE [LARGE SCALE GENOMIC DNA]</scope>
    <source>
        <strain evidence="1 2">HJL G12</strain>
    </source>
</reference>
<comment type="caution">
    <text evidence="1">The sequence shown here is derived from an EMBL/GenBank/DDBJ whole genome shotgun (WGS) entry which is preliminary data.</text>
</comment>
<dbReference type="EMBL" id="WUBI01000001">
    <property type="protein sequence ID" value="MWV43067.1"/>
    <property type="molecule type" value="Genomic_DNA"/>
</dbReference>
<proteinExistence type="predicted"/>
<evidence type="ECO:0000313" key="2">
    <source>
        <dbReference type="Proteomes" id="UP000460318"/>
    </source>
</evidence>
<dbReference type="AlphaFoldDB" id="A0A7X3IJA9"/>
<keyword evidence="2" id="KW-1185">Reference proteome</keyword>
<evidence type="ECO:0000313" key="1">
    <source>
        <dbReference type="EMBL" id="MWV43067.1"/>
    </source>
</evidence>